<comment type="caution">
    <text evidence="1">The sequence shown here is derived from an EMBL/GenBank/DDBJ whole genome shotgun (WGS) entry which is preliminary data.</text>
</comment>
<accession>A0ABM9CC51</accession>
<dbReference type="Proteomes" id="UP000838324">
    <property type="component" value="Unassembled WGS sequence"/>
</dbReference>
<evidence type="ECO:0008006" key="3">
    <source>
        <dbReference type="Google" id="ProtNLM"/>
    </source>
</evidence>
<sequence>MAFLTLFSLFGCGKPRDERAAEEILKSMQKKYGEEFVLDGIGGSWGTMNNNTLKAIVRPKNDPTLKVPVEITKDFKQIYDQYLNQRVARNEEPKIQELARKYWPDARIDIANDTRLTYPEENDTSMSYTEFLKLYPMNTQLISIYLDGSNYVDEQGSMDQEEELDKYLEFAELLTEHHYVSSTVTWVFLTPEGYKRLDEARSSSSSVNVHLLNMEKKTGEILIATMVGYKLNAQGQIKETRAEINSYFDTWKEKRIESLGQRGGA</sequence>
<protein>
    <recommendedName>
        <fullName evidence="3">Lipoprotein</fullName>
    </recommendedName>
</protein>
<gene>
    <name evidence="1" type="ORF">PAECIP111892_02957</name>
</gene>
<evidence type="ECO:0000313" key="2">
    <source>
        <dbReference type="Proteomes" id="UP000838324"/>
    </source>
</evidence>
<keyword evidence="2" id="KW-1185">Reference proteome</keyword>
<organism evidence="1 2">
    <name type="scientific">Paenibacillus auburnensis</name>
    <dbReference type="NCBI Taxonomy" id="2905649"/>
    <lineage>
        <taxon>Bacteria</taxon>
        <taxon>Bacillati</taxon>
        <taxon>Bacillota</taxon>
        <taxon>Bacilli</taxon>
        <taxon>Bacillales</taxon>
        <taxon>Paenibacillaceae</taxon>
        <taxon>Paenibacillus</taxon>
    </lineage>
</organism>
<name>A0ABM9CC51_9BACL</name>
<evidence type="ECO:0000313" key="1">
    <source>
        <dbReference type="EMBL" id="CAH1207655.1"/>
    </source>
</evidence>
<reference evidence="1" key="1">
    <citation type="submission" date="2022-01" db="EMBL/GenBank/DDBJ databases">
        <authorList>
            <person name="Criscuolo A."/>
        </authorList>
    </citation>
    <scope>NUCLEOTIDE SEQUENCE</scope>
    <source>
        <strain evidence="1">CIP111892</strain>
    </source>
</reference>
<dbReference type="EMBL" id="CAKMMG010000003">
    <property type="protein sequence ID" value="CAH1207655.1"/>
    <property type="molecule type" value="Genomic_DNA"/>
</dbReference>
<proteinExistence type="predicted"/>